<evidence type="ECO:0000313" key="3">
    <source>
        <dbReference type="EMBL" id="MFB9375676.1"/>
    </source>
</evidence>
<feature type="transmembrane region" description="Helical" evidence="2">
    <location>
        <begin position="140"/>
        <end position="164"/>
    </location>
</feature>
<dbReference type="RefSeq" id="WP_380140109.1">
    <property type="nucleotide sequence ID" value="NZ_JBHLUI010000012.1"/>
</dbReference>
<protein>
    <submittedName>
        <fullName evidence="3">Uncharacterized protein</fullName>
    </submittedName>
</protein>
<name>A0ABV5LNS6_9ACTN</name>
<dbReference type="EMBL" id="JBHMDM010000001">
    <property type="protein sequence ID" value="MFB9375676.1"/>
    <property type="molecule type" value="Genomic_DNA"/>
</dbReference>
<keyword evidence="4" id="KW-1185">Reference proteome</keyword>
<evidence type="ECO:0000313" key="4">
    <source>
        <dbReference type="Proteomes" id="UP001589748"/>
    </source>
</evidence>
<feature type="transmembrane region" description="Helical" evidence="2">
    <location>
        <begin position="109"/>
        <end position="128"/>
    </location>
</feature>
<feature type="compositionally biased region" description="Basic and acidic residues" evidence="1">
    <location>
        <begin position="9"/>
        <end position="20"/>
    </location>
</feature>
<feature type="transmembrane region" description="Helical" evidence="2">
    <location>
        <begin position="35"/>
        <end position="53"/>
    </location>
</feature>
<evidence type="ECO:0000256" key="2">
    <source>
        <dbReference type="SAM" id="Phobius"/>
    </source>
</evidence>
<keyword evidence="2" id="KW-1133">Transmembrane helix</keyword>
<organism evidence="3 4">
    <name type="scientific">Kineococcus gynurae</name>
    <dbReference type="NCBI Taxonomy" id="452979"/>
    <lineage>
        <taxon>Bacteria</taxon>
        <taxon>Bacillati</taxon>
        <taxon>Actinomycetota</taxon>
        <taxon>Actinomycetes</taxon>
        <taxon>Kineosporiales</taxon>
        <taxon>Kineosporiaceae</taxon>
        <taxon>Kineococcus</taxon>
    </lineage>
</organism>
<proteinExistence type="predicted"/>
<gene>
    <name evidence="3" type="ORF">ACFFVI_01720</name>
</gene>
<accession>A0ABV5LNS6</accession>
<sequence length="176" mass="18947">MNPLGTHRAQTDARLQERRQSPLPPWLATRISRRALALLPVATFGLGVTAATVGGPATPTVVGAMAVVGSVGLGALRRATRMLDHAPENLLDEREISDRDHAYRRGSRLTMVLLGVLAGLAMLNDFLVRQADGRLVESQGWWALTFSALLTAGMLPAAALAWYWRDPVDEGDDVVG</sequence>
<keyword evidence="2" id="KW-0812">Transmembrane</keyword>
<reference evidence="3 4" key="1">
    <citation type="submission" date="2024-09" db="EMBL/GenBank/DDBJ databases">
        <authorList>
            <person name="Sun Q."/>
            <person name="Mori K."/>
        </authorList>
    </citation>
    <scope>NUCLEOTIDE SEQUENCE [LARGE SCALE GENOMIC DNA]</scope>
    <source>
        <strain evidence="3 4">TISTR 1856</strain>
    </source>
</reference>
<feature type="region of interest" description="Disordered" evidence="1">
    <location>
        <begin position="1"/>
        <end position="21"/>
    </location>
</feature>
<feature type="transmembrane region" description="Helical" evidence="2">
    <location>
        <begin position="59"/>
        <end position="76"/>
    </location>
</feature>
<comment type="caution">
    <text evidence="3">The sequence shown here is derived from an EMBL/GenBank/DDBJ whole genome shotgun (WGS) entry which is preliminary data.</text>
</comment>
<evidence type="ECO:0000256" key="1">
    <source>
        <dbReference type="SAM" id="MobiDB-lite"/>
    </source>
</evidence>
<dbReference type="Proteomes" id="UP001589748">
    <property type="component" value="Unassembled WGS sequence"/>
</dbReference>
<keyword evidence="2" id="KW-0472">Membrane</keyword>